<dbReference type="EMBL" id="JANIIC010000080">
    <property type="protein sequence ID" value="MCQ8835486.1"/>
    <property type="molecule type" value="Genomic_DNA"/>
</dbReference>
<sequence>MRGTRYPEPHVSEAYRRSGAWEGRVLAGALDEAAEKWPSRVAVADAHGQLTFAELRGAAAGLAREIADAGTTAGDVVSVQLPNGREALAYVWAALSLGAVVNPIVPIYRGHELSQILDASAPSFVVTPLIHRGCDYRQVYAQLSVSPNTVVRHVELGAGLDTEPEAGLDARSATPSTVGPVGADDIALLLYTSGTTASPKGVLHSHNTLRYEVFSQASVYELTEDDVVFMPSPVTHITGFLWGCLAPVLLGLRVVFQDRWDAEQAWQQIRDHKATFTMVSAPFIRGLSESPSAPSRRLSHIRIVACGGADMSAELIASAQARIGPTYRLYGASECPSVVANWPNGPDRQREVSDGYPFGATMVKVIDDDQIRLPAGTEGEIVWQGPDMFLGYLDADQNAGAFTSDGFGRSGDLGVLDPDGSLRVSGRLKDIINRSGEKFSARDIEEVLLAHPAVIDVAVVASPDAQTGERVCAYVIPAGEGPTLLDLREHLLRRGLALQKVPERLVVVRELPRTPSGKIQKSVLREWEWTPDNATARQSQRVEERTR</sequence>
<reference evidence="3" key="1">
    <citation type="submission" date="2022-06" db="EMBL/GenBank/DDBJ databases">
        <title>WGS of actinobacteria.</title>
        <authorList>
            <person name="Thawai C."/>
        </authorList>
    </citation>
    <scope>NUCLEOTIDE SEQUENCE</scope>
    <source>
        <strain evidence="3">DSM 42010</strain>
    </source>
</reference>
<evidence type="ECO:0000313" key="4">
    <source>
        <dbReference type="Proteomes" id="UP001142400"/>
    </source>
</evidence>
<dbReference type="InterPro" id="IPR000873">
    <property type="entry name" value="AMP-dep_synth/lig_dom"/>
</dbReference>
<evidence type="ECO:0000259" key="1">
    <source>
        <dbReference type="Pfam" id="PF00501"/>
    </source>
</evidence>
<dbReference type="PANTHER" id="PTHR43767:SF1">
    <property type="entry name" value="NONRIBOSOMAL PEPTIDE SYNTHASE PES1 (EUROFUNG)-RELATED"/>
    <property type="match status" value="1"/>
</dbReference>
<dbReference type="InterPro" id="IPR050237">
    <property type="entry name" value="ATP-dep_AMP-bd_enzyme"/>
</dbReference>
<evidence type="ECO:0000313" key="3">
    <source>
        <dbReference type="EMBL" id="MCQ8835486.1"/>
    </source>
</evidence>
<dbReference type="Gene3D" id="3.30.300.30">
    <property type="match status" value="1"/>
</dbReference>
<accession>A0A9X2M4H6</accession>
<dbReference type="Pfam" id="PF13193">
    <property type="entry name" value="AMP-binding_C"/>
    <property type="match status" value="1"/>
</dbReference>
<evidence type="ECO:0000259" key="2">
    <source>
        <dbReference type="Pfam" id="PF13193"/>
    </source>
</evidence>
<dbReference type="AlphaFoldDB" id="A0A9X2M4H6"/>
<name>A0A9X2M4H6_STRMQ</name>
<dbReference type="SUPFAM" id="SSF56801">
    <property type="entry name" value="Acetyl-CoA synthetase-like"/>
    <property type="match status" value="1"/>
</dbReference>
<dbReference type="InterPro" id="IPR042099">
    <property type="entry name" value="ANL_N_sf"/>
</dbReference>
<dbReference type="PANTHER" id="PTHR43767">
    <property type="entry name" value="LONG-CHAIN-FATTY-ACID--COA LIGASE"/>
    <property type="match status" value="1"/>
</dbReference>
<dbReference type="InterPro" id="IPR045851">
    <property type="entry name" value="AMP-bd_C_sf"/>
</dbReference>
<dbReference type="Proteomes" id="UP001142400">
    <property type="component" value="Unassembled WGS sequence"/>
</dbReference>
<dbReference type="RefSeq" id="WP_257635640.1">
    <property type="nucleotide sequence ID" value="NZ_JANIIC010000080.1"/>
</dbReference>
<dbReference type="InterPro" id="IPR025110">
    <property type="entry name" value="AMP-bd_C"/>
</dbReference>
<dbReference type="GO" id="GO:0016878">
    <property type="term" value="F:acid-thiol ligase activity"/>
    <property type="evidence" value="ECO:0007669"/>
    <property type="project" value="UniProtKB-ARBA"/>
</dbReference>
<feature type="domain" description="AMP-dependent synthetase/ligase" evidence="1">
    <location>
        <begin position="30"/>
        <end position="393"/>
    </location>
</feature>
<keyword evidence="4" id="KW-1185">Reference proteome</keyword>
<feature type="domain" description="AMP-binding enzyme C-terminal" evidence="2">
    <location>
        <begin position="444"/>
        <end position="518"/>
    </location>
</feature>
<dbReference type="Pfam" id="PF00501">
    <property type="entry name" value="AMP-binding"/>
    <property type="match status" value="1"/>
</dbReference>
<proteinExistence type="predicted"/>
<gene>
    <name evidence="3" type="ORF">NQU54_42300</name>
</gene>
<protein>
    <submittedName>
        <fullName evidence="3">AMP-binding protein</fullName>
    </submittedName>
</protein>
<comment type="caution">
    <text evidence="3">The sequence shown here is derived from an EMBL/GenBank/DDBJ whole genome shotgun (WGS) entry which is preliminary data.</text>
</comment>
<organism evidence="3 4">
    <name type="scientific">Streptomyces malaysiensis subsp. samsunensis</name>
    <dbReference type="NCBI Taxonomy" id="459658"/>
    <lineage>
        <taxon>Bacteria</taxon>
        <taxon>Bacillati</taxon>
        <taxon>Actinomycetota</taxon>
        <taxon>Actinomycetes</taxon>
        <taxon>Kitasatosporales</taxon>
        <taxon>Streptomycetaceae</taxon>
        <taxon>Streptomyces</taxon>
        <taxon>Streptomyces violaceusniger group</taxon>
    </lineage>
</organism>
<dbReference type="Gene3D" id="3.40.50.12780">
    <property type="entry name" value="N-terminal domain of ligase-like"/>
    <property type="match status" value="1"/>
</dbReference>